<dbReference type="Pfam" id="PF05184">
    <property type="entry name" value="SapB_1"/>
    <property type="match status" value="1"/>
</dbReference>
<protein>
    <recommendedName>
        <fullName evidence="2">Saposin B-type domain-containing protein</fullName>
    </recommendedName>
</protein>
<dbReference type="InParanoid" id="A0A667WX99"/>
<evidence type="ECO:0000313" key="4">
    <source>
        <dbReference type="Proteomes" id="UP000472263"/>
    </source>
</evidence>
<proteinExistence type="predicted"/>
<evidence type="ECO:0000259" key="2">
    <source>
        <dbReference type="PROSITE" id="PS50015"/>
    </source>
</evidence>
<dbReference type="GO" id="GO:0042742">
    <property type="term" value="P:defense response to bacterium"/>
    <property type="evidence" value="ECO:0007669"/>
    <property type="project" value="InterPro"/>
</dbReference>
<dbReference type="InterPro" id="IPR038847">
    <property type="entry name" value="Granulysin-like"/>
</dbReference>
<dbReference type="GeneTree" id="ENSGT00940000175159"/>
<dbReference type="PANTHER" id="PTHR15541:SF2">
    <property type="entry name" value="GRANULYSIN"/>
    <property type="match status" value="1"/>
</dbReference>
<accession>A0A667WX99</accession>
<dbReference type="Gene3D" id="1.10.225.10">
    <property type="entry name" value="Saposin-like"/>
    <property type="match status" value="1"/>
</dbReference>
<sequence>EEEDFPSQWKDGMMEKEDPFAEENEDFPGLCSACKYIINKIQEKLGKDSSRAKIAELLDKACNYFWIFKSICKQVLNQYRDKLIDFLVKKDNAEAACRSCFHHFRGH</sequence>
<dbReference type="InterPro" id="IPR008138">
    <property type="entry name" value="SapB_2"/>
</dbReference>
<dbReference type="Proteomes" id="UP000472263">
    <property type="component" value="Chromosome 22"/>
</dbReference>
<evidence type="ECO:0000256" key="1">
    <source>
        <dbReference type="ARBA" id="ARBA00023157"/>
    </source>
</evidence>
<dbReference type="AlphaFoldDB" id="A0A667WX99"/>
<dbReference type="InterPro" id="IPR007856">
    <property type="entry name" value="SapB_1"/>
</dbReference>
<dbReference type="Pfam" id="PF03489">
    <property type="entry name" value="SapB_2"/>
    <property type="match status" value="1"/>
</dbReference>
<keyword evidence="1" id="KW-1015">Disulfide bond</keyword>
<dbReference type="PANTHER" id="PTHR15541">
    <property type="entry name" value="GRANULYSIN RELATED"/>
    <property type="match status" value="1"/>
</dbReference>
<dbReference type="InterPro" id="IPR011001">
    <property type="entry name" value="Saposin-like"/>
</dbReference>
<dbReference type="Ensembl" id="ENSMMDT00005005220.1">
    <property type="protein sequence ID" value="ENSMMDP00005005079.1"/>
    <property type="gene ID" value="ENSMMDG00005002825.1"/>
</dbReference>
<reference evidence="3" key="3">
    <citation type="submission" date="2025-09" db="UniProtKB">
        <authorList>
            <consortium name="Ensembl"/>
        </authorList>
    </citation>
    <scope>IDENTIFICATION</scope>
</reference>
<reference evidence="3" key="1">
    <citation type="submission" date="2019-06" db="EMBL/GenBank/DDBJ databases">
        <authorList>
            <consortium name="Wellcome Sanger Institute Data Sharing"/>
        </authorList>
    </citation>
    <scope>NUCLEOTIDE SEQUENCE [LARGE SCALE GENOMIC DNA]</scope>
</reference>
<feature type="domain" description="Saposin B-type" evidence="2">
    <location>
        <begin position="27"/>
        <end position="97"/>
    </location>
</feature>
<evidence type="ECO:0000313" key="3">
    <source>
        <dbReference type="Ensembl" id="ENSMMDP00005005079.1"/>
    </source>
</evidence>
<organism evidence="3 4">
    <name type="scientific">Myripristis murdjan</name>
    <name type="common">pinecone soldierfish</name>
    <dbReference type="NCBI Taxonomy" id="586833"/>
    <lineage>
        <taxon>Eukaryota</taxon>
        <taxon>Metazoa</taxon>
        <taxon>Chordata</taxon>
        <taxon>Craniata</taxon>
        <taxon>Vertebrata</taxon>
        <taxon>Euteleostomi</taxon>
        <taxon>Actinopterygii</taxon>
        <taxon>Neopterygii</taxon>
        <taxon>Teleostei</taxon>
        <taxon>Neoteleostei</taxon>
        <taxon>Acanthomorphata</taxon>
        <taxon>Holocentriformes</taxon>
        <taxon>Holocentridae</taxon>
        <taxon>Myripristis</taxon>
    </lineage>
</organism>
<dbReference type="SMART" id="SM00741">
    <property type="entry name" value="SapB"/>
    <property type="match status" value="1"/>
</dbReference>
<dbReference type="SUPFAM" id="SSF47862">
    <property type="entry name" value="Saposin"/>
    <property type="match status" value="1"/>
</dbReference>
<dbReference type="GO" id="GO:0006629">
    <property type="term" value="P:lipid metabolic process"/>
    <property type="evidence" value="ECO:0007669"/>
    <property type="project" value="InterPro"/>
</dbReference>
<keyword evidence="4" id="KW-1185">Reference proteome</keyword>
<dbReference type="InterPro" id="IPR008139">
    <property type="entry name" value="SaposinB_dom"/>
</dbReference>
<dbReference type="PROSITE" id="PS50015">
    <property type="entry name" value="SAP_B"/>
    <property type="match status" value="1"/>
</dbReference>
<reference evidence="3" key="2">
    <citation type="submission" date="2025-08" db="UniProtKB">
        <authorList>
            <consortium name="Ensembl"/>
        </authorList>
    </citation>
    <scope>IDENTIFICATION</scope>
</reference>
<name>A0A667WX99_9TELE</name>